<keyword evidence="1" id="KW-0472">Membrane</keyword>
<keyword evidence="1" id="KW-1133">Transmembrane helix</keyword>
<feature type="transmembrane region" description="Helical" evidence="1">
    <location>
        <begin position="57"/>
        <end position="84"/>
    </location>
</feature>
<keyword evidence="1" id="KW-0812">Transmembrane</keyword>
<evidence type="ECO:0000313" key="5">
    <source>
        <dbReference type="WBParaSite" id="HPLM_0000962901-mRNA-1"/>
    </source>
</evidence>
<dbReference type="EMBL" id="UZAF01017107">
    <property type="protein sequence ID" value="VDO37980.1"/>
    <property type="molecule type" value="Genomic_DNA"/>
</dbReference>
<dbReference type="PANTHER" id="PTHR31176:SF1">
    <property type="entry name" value="MFS DOMAIN-CONTAINING PROTEIN-RELATED"/>
    <property type="match status" value="1"/>
</dbReference>
<dbReference type="PANTHER" id="PTHR31176">
    <property type="entry name" value="MFS DOMAIN-CONTAINING PROTEIN-RELATED"/>
    <property type="match status" value="1"/>
</dbReference>
<dbReference type="Pfam" id="PF05884">
    <property type="entry name" value="ZYG-11_interact"/>
    <property type="match status" value="1"/>
</dbReference>
<dbReference type="InterPro" id="IPR001283">
    <property type="entry name" value="CRISP-related"/>
</dbReference>
<feature type="transmembrane region" description="Helical" evidence="1">
    <location>
        <begin position="124"/>
        <end position="144"/>
    </location>
</feature>
<dbReference type="AlphaFoldDB" id="A0A158QN24"/>
<evidence type="ECO:0000259" key="2">
    <source>
        <dbReference type="SMART" id="SM00198"/>
    </source>
</evidence>
<dbReference type="Pfam" id="PF00188">
    <property type="entry name" value="CAP"/>
    <property type="match status" value="2"/>
</dbReference>
<dbReference type="InterPro" id="IPR008574">
    <property type="entry name" value="Nematodes_ZYG-11_interact"/>
</dbReference>
<dbReference type="Gene3D" id="3.40.33.10">
    <property type="entry name" value="CAP"/>
    <property type="match status" value="2"/>
</dbReference>
<dbReference type="WBParaSite" id="HPLM_0000962901-mRNA-1">
    <property type="protein sequence ID" value="HPLM_0000962901-mRNA-1"/>
    <property type="gene ID" value="HPLM_0000962901"/>
</dbReference>
<feature type="transmembrane region" description="Helical" evidence="1">
    <location>
        <begin position="90"/>
        <end position="112"/>
    </location>
</feature>
<evidence type="ECO:0000313" key="4">
    <source>
        <dbReference type="Proteomes" id="UP000268014"/>
    </source>
</evidence>
<reference evidence="3 4" key="2">
    <citation type="submission" date="2018-11" db="EMBL/GenBank/DDBJ databases">
        <authorList>
            <consortium name="Pathogen Informatics"/>
        </authorList>
    </citation>
    <scope>NUCLEOTIDE SEQUENCE [LARGE SCALE GENOMIC DNA]</scope>
    <source>
        <strain evidence="3 4">MHpl1</strain>
    </source>
</reference>
<dbReference type="STRING" id="6290.A0A158QN24"/>
<sequence length="590" mass="64978">MAITDTYDNYRLEAEHGYNEGAGVQRCQKNMYDMLNDFQPRMKEITKSHKVFAPQRLIMEVLAWSGAMAFASSVGSILGAYVFYSVFAAFLPKFIASILAYVVIPAAIHASIKHKERQYESDFSIRRMMIISSFGQGLFVGYTIGQRHLSAQPLAFITPVVASFGYSQIVRRAKGDRIVLLGGTLGPALAVHMVLGIISGRSTSSYEFLSLGYVALTGVAMQMTFQTTLWEYSCEVETSAIRSAEKCSGGASLESSRPDLEENTFKVMDLSLDLDNVAETAMTNWWGQLARNGVDEPNMKLTPRLRYRLNSIIDFSKMAWHNTVRLGCAIQRCPTFYFVVCQYGPRGNIINENIYDVGSTCSKCPTGSVCDRTSGLCVSSSAINTGTSLCPGNTGMTDTLRNAYLSKHNELRSSIARGTGAQRNGPIGPAPPASNMEEMVYDCAVEASAIRHAQTCDGELSSEGSRPGLKENIQKINDLSLDYSAAAEQAMTIWWSELARSGIRSDMLFDYPTRHRTTNIVTHWSKMAWHDNVRLGCAIQRCKSFYFAVCQYGPGGNVVGDYIYNVAAVCSTCPFGTFCNATTALCVRRL</sequence>
<gene>
    <name evidence="3" type="ORF">HPLM_LOCUS9621</name>
</gene>
<organism evidence="5">
    <name type="scientific">Haemonchus placei</name>
    <name type="common">Barber's pole worm</name>
    <dbReference type="NCBI Taxonomy" id="6290"/>
    <lineage>
        <taxon>Eukaryota</taxon>
        <taxon>Metazoa</taxon>
        <taxon>Ecdysozoa</taxon>
        <taxon>Nematoda</taxon>
        <taxon>Chromadorea</taxon>
        <taxon>Rhabditida</taxon>
        <taxon>Rhabditina</taxon>
        <taxon>Rhabditomorpha</taxon>
        <taxon>Strongyloidea</taxon>
        <taxon>Trichostrongylidae</taxon>
        <taxon>Haemonchus</taxon>
    </lineage>
</organism>
<dbReference type="Proteomes" id="UP000268014">
    <property type="component" value="Unassembled WGS sequence"/>
</dbReference>
<evidence type="ECO:0000313" key="3">
    <source>
        <dbReference type="EMBL" id="VDO37980.1"/>
    </source>
</evidence>
<name>A0A158QN24_HAEPC</name>
<protein>
    <submittedName>
        <fullName evidence="5">SCP domain-containing protein</fullName>
    </submittedName>
</protein>
<dbReference type="SMART" id="SM00198">
    <property type="entry name" value="SCP"/>
    <property type="match status" value="2"/>
</dbReference>
<dbReference type="PRINTS" id="PR00837">
    <property type="entry name" value="V5TPXLIKE"/>
</dbReference>
<proteinExistence type="predicted"/>
<dbReference type="InterPro" id="IPR035940">
    <property type="entry name" value="CAP_sf"/>
</dbReference>
<dbReference type="SUPFAM" id="SSF55797">
    <property type="entry name" value="PR-1-like"/>
    <property type="match status" value="2"/>
</dbReference>
<evidence type="ECO:0000256" key="1">
    <source>
        <dbReference type="SAM" id="Phobius"/>
    </source>
</evidence>
<accession>A0A158QN24</accession>
<dbReference type="InterPro" id="IPR014044">
    <property type="entry name" value="CAP_dom"/>
</dbReference>
<dbReference type="GO" id="GO:0005576">
    <property type="term" value="C:extracellular region"/>
    <property type="evidence" value="ECO:0007669"/>
    <property type="project" value="InterPro"/>
</dbReference>
<feature type="transmembrane region" description="Helical" evidence="1">
    <location>
        <begin position="150"/>
        <end position="166"/>
    </location>
</feature>
<dbReference type="OMA" id="GCAIQRC"/>
<dbReference type="InterPro" id="IPR018244">
    <property type="entry name" value="Allrgn_V5/Tpx1_CS"/>
</dbReference>
<dbReference type="OrthoDB" id="5874910at2759"/>
<feature type="transmembrane region" description="Helical" evidence="1">
    <location>
        <begin position="178"/>
        <end position="198"/>
    </location>
</feature>
<keyword evidence="4" id="KW-1185">Reference proteome</keyword>
<dbReference type="PROSITE" id="PS01010">
    <property type="entry name" value="CRISP_2"/>
    <property type="match status" value="1"/>
</dbReference>
<feature type="domain" description="SCP" evidence="2">
    <location>
        <begin position="213"/>
        <end position="351"/>
    </location>
</feature>
<dbReference type="CDD" id="cd05380">
    <property type="entry name" value="CAP_euk"/>
    <property type="match status" value="2"/>
</dbReference>
<reference evidence="5" key="1">
    <citation type="submission" date="2016-04" db="UniProtKB">
        <authorList>
            <consortium name="WormBaseParasite"/>
        </authorList>
    </citation>
    <scope>IDENTIFICATION</scope>
</reference>
<feature type="domain" description="SCP" evidence="2">
    <location>
        <begin position="399"/>
        <end position="560"/>
    </location>
</feature>